<sequence length="259" mass="30023">MSCVVVFPLYQAPSSLELAFLENGLRLTQGHKQVIVAPEGLQIDAAYGQLQQLEVKRFAKHFFEGISGYNQLLLSKTFYKAFALFDYILIHQADVYLFKDELKQWCEKNYDYLGAPWFRPDKLNRNGLFNFVQQLKLAFKKNKLYGQRYNKVGNGGLSLRKVQAALQVLDKVDAAVLKPYTHTEGDAFNEDIFWSLEAPKIKTDFRIPDWQEAMHFAVEFHPEIAYRQLGQTLPFGCHAPLKHNPEFWRKFIPEMNAHA</sequence>
<dbReference type="InterPro" id="IPR043729">
    <property type="entry name" value="DUF5672"/>
</dbReference>
<keyword evidence="3" id="KW-1185">Reference proteome</keyword>
<organism evidence="2 3">
    <name type="scientific">Pedobacter albus</name>
    <dbReference type="NCBI Taxonomy" id="3113905"/>
    <lineage>
        <taxon>Bacteria</taxon>
        <taxon>Pseudomonadati</taxon>
        <taxon>Bacteroidota</taxon>
        <taxon>Sphingobacteriia</taxon>
        <taxon>Sphingobacteriales</taxon>
        <taxon>Sphingobacteriaceae</taxon>
        <taxon>Pedobacter</taxon>
    </lineage>
</organism>
<feature type="domain" description="DUF5672" evidence="1">
    <location>
        <begin position="52"/>
        <end position="238"/>
    </location>
</feature>
<name>A0ABU7I7T4_9SPHI</name>
<evidence type="ECO:0000259" key="1">
    <source>
        <dbReference type="Pfam" id="PF18922"/>
    </source>
</evidence>
<proteinExistence type="predicted"/>
<dbReference type="Proteomes" id="UP001336835">
    <property type="component" value="Unassembled WGS sequence"/>
</dbReference>
<evidence type="ECO:0000313" key="3">
    <source>
        <dbReference type="Proteomes" id="UP001336835"/>
    </source>
</evidence>
<reference evidence="2 3" key="1">
    <citation type="submission" date="2024-01" db="EMBL/GenBank/DDBJ databases">
        <title>Pedobacter sp. nov., isolated from fresh soil.</title>
        <authorList>
            <person name="Le N.T.T."/>
        </authorList>
    </citation>
    <scope>NUCLEOTIDE SEQUENCE [LARGE SCALE GENOMIC DNA]</scope>
    <source>
        <strain evidence="2 3">KR3-3</strain>
    </source>
</reference>
<dbReference type="EMBL" id="JAZDQT010000002">
    <property type="protein sequence ID" value="MEE1945515.1"/>
    <property type="molecule type" value="Genomic_DNA"/>
</dbReference>
<dbReference type="Pfam" id="PF18922">
    <property type="entry name" value="DUF5672"/>
    <property type="match status" value="1"/>
</dbReference>
<protein>
    <submittedName>
        <fullName evidence="2">DUF5672 family protein</fullName>
    </submittedName>
</protein>
<comment type="caution">
    <text evidence="2">The sequence shown here is derived from an EMBL/GenBank/DDBJ whole genome shotgun (WGS) entry which is preliminary data.</text>
</comment>
<evidence type="ECO:0000313" key="2">
    <source>
        <dbReference type="EMBL" id="MEE1945515.1"/>
    </source>
</evidence>
<accession>A0ABU7I7T4</accession>
<gene>
    <name evidence="2" type="ORF">VRU48_10370</name>
</gene>
<dbReference type="RefSeq" id="WP_330107869.1">
    <property type="nucleotide sequence ID" value="NZ_JAZDQT010000002.1"/>
</dbReference>